<gene>
    <name evidence="1" type="ORF">K8V00_10195</name>
</gene>
<name>A0A921FB62_9LACO</name>
<dbReference type="EMBL" id="DYXG01000099">
    <property type="protein sequence ID" value="HJE97982.1"/>
    <property type="molecule type" value="Genomic_DNA"/>
</dbReference>
<evidence type="ECO:0000313" key="1">
    <source>
        <dbReference type="EMBL" id="HJE97982.1"/>
    </source>
</evidence>
<dbReference type="AlphaFoldDB" id="A0A921FB62"/>
<protein>
    <submittedName>
        <fullName evidence="1">Uncharacterized protein</fullName>
    </submittedName>
</protein>
<evidence type="ECO:0000313" key="2">
    <source>
        <dbReference type="Proteomes" id="UP000707535"/>
    </source>
</evidence>
<organism evidence="1 2">
    <name type="scientific">Ligilactobacillus acidipiscis</name>
    <dbReference type="NCBI Taxonomy" id="89059"/>
    <lineage>
        <taxon>Bacteria</taxon>
        <taxon>Bacillati</taxon>
        <taxon>Bacillota</taxon>
        <taxon>Bacilli</taxon>
        <taxon>Lactobacillales</taxon>
        <taxon>Lactobacillaceae</taxon>
        <taxon>Ligilactobacillus</taxon>
    </lineage>
</organism>
<sequence>MELFTYETFSAKSNVLSFETAGKIYSELVGLVEIGGPELQKYWSDFLHAAVTYAARRASWLLLSREQKVATDDQRTAEHDAVLYSIAVIRGTIAQQGLPLDWYHRLIFDNVQERKRVGDFACYVAYIYGVNAR</sequence>
<accession>A0A921FB62</accession>
<reference evidence="1" key="2">
    <citation type="submission" date="2021-09" db="EMBL/GenBank/DDBJ databases">
        <authorList>
            <person name="Gilroy R."/>
        </authorList>
    </citation>
    <scope>NUCLEOTIDE SEQUENCE</scope>
    <source>
        <strain evidence="1">CHK174-6876</strain>
    </source>
</reference>
<proteinExistence type="predicted"/>
<dbReference type="Proteomes" id="UP000707535">
    <property type="component" value="Unassembled WGS sequence"/>
</dbReference>
<reference evidence="1" key="1">
    <citation type="journal article" date="2021" name="PeerJ">
        <title>Extensive microbial diversity within the chicken gut microbiome revealed by metagenomics and culture.</title>
        <authorList>
            <person name="Gilroy R."/>
            <person name="Ravi A."/>
            <person name="Getino M."/>
            <person name="Pursley I."/>
            <person name="Horton D.L."/>
            <person name="Alikhan N.F."/>
            <person name="Baker D."/>
            <person name="Gharbi K."/>
            <person name="Hall N."/>
            <person name="Watson M."/>
            <person name="Adriaenssens E.M."/>
            <person name="Foster-Nyarko E."/>
            <person name="Jarju S."/>
            <person name="Secka A."/>
            <person name="Antonio M."/>
            <person name="Oren A."/>
            <person name="Chaudhuri R.R."/>
            <person name="La Ragione R."/>
            <person name="Hildebrand F."/>
            <person name="Pallen M.J."/>
        </authorList>
    </citation>
    <scope>NUCLEOTIDE SEQUENCE</scope>
    <source>
        <strain evidence="1">CHK174-6876</strain>
    </source>
</reference>
<comment type="caution">
    <text evidence="1">The sequence shown here is derived from an EMBL/GenBank/DDBJ whole genome shotgun (WGS) entry which is preliminary data.</text>
</comment>